<proteinExistence type="predicted"/>
<dbReference type="InterPro" id="IPR001509">
    <property type="entry name" value="Epimerase_deHydtase"/>
</dbReference>
<dbReference type="SUPFAM" id="SSF51735">
    <property type="entry name" value="NAD(P)-binding Rossmann-fold domains"/>
    <property type="match status" value="1"/>
</dbReference>
<dbReference type="AlphaFoldDB" id="A0A6B8VQW6"/>
<evidence type="ECO:0000313" key="3">
    <source>
        <dbReference type="Proteomes" id="UP000427071"/>
    </source>
</evidence>
<protein>
    <submittedName>
        <fullName evidence="2">NAD dependent epimerase/dehydratase family protein</fullName>
    </submittedName>
</protein>
<keyword evidence="3" id="KW-1185">Reference proteome</keyword>
<dbReference type="Pfam" id="PF01370">
    <property type="entry name" value="Epimerase"/>
    <property type="match status" value="1"/>
</dbReference>
<dbReference type="EMBL" id="CP046452">
    <property type="protein sequence ID" value="QGU01156.1"/>
    <property type="molecule type" value="Genomic_DNA"/>
</dbReference>
<dbReference type="Proteomes" id="UP000427071">
    <property type="component" value="Chromosome"/>
</dbReference>
<evidence type="ECO:0000259" key="1">
    <source>
        <dbReference type="Pfam" id="PF01370"/>
    </source>
</evidence>
<dbReference type="InterPro" id="IPR036291">
    <property type="entry name" value="NAD(P)-bd_dom_sf"/>
</dbReference>
<reference evidence="3" key="1">
    <citation type="submission" date="2019-11" db="EMBL/GenBank/DDBJ databases">
        <title>Complete genome sequence of Corynebacterium kalinowskii 1959, a novel Corynebacterium species isolated from soil of a small paddock in Vilsendorf, Germany.</title>
        <authorList>
            <person name="Schaffert L."/>
            <person name="Ruwe M."/>
            <person name="Milse J."/>
            <person name="Hanuschka K."/>
            <person name="Ortseifen V."/>
            <person name="Droste J."/>
            <person name="Brandt D."/>
            <person name="Schlueter L."/>
            <person name="Kutter Y."/>
            <person name="Vinke S."/>
            <person name="Viehoefer P."/>
            <person name="Jacob L."/>
            <person name="Luebke N.-C."/>
            <person name="Schulte-Berndt E."/>
            <person name="Hain C."/>
            <person name="Linder M."/>
            <person name="Schmidt P."/>
            <person name="Wollenschlaeger L."/>
            <person name="Luttermann T."/>
            <person name="Thieme E."/>
            <person name="Hassa J."/>
            <person name="Haak M."/>
            <person name="Wittchen M."/>
            <person name="Mentz A."/>
            <person name="Persicke M."/>
            <person name="Busche T."/>
            <person name="Ruckert C."/>
        </authorList>
    </citation>
    <scope>NUCLEOTIDE SEQUENCE [LARGE SCALE GENOMIC DNA]</scope>
    <source>
        <strain evidence="3">1959</strain>
    </source>
</reference>
<accession>A0A6B8VQW6</accession>
<sequence>MKYLVTGAGQIGSQLVHDLTSQGHAVNCLRKSGKPVSGATVFSGDVADRQLLAQAVADCAAIFHCTHAPYDSRAWRELLPPAETAVMGTAVELGIPVVFPESMYAFAGCSGPVMEGATPNPIEGKGQVRAELLAARAAHEAQTVSVIAADLVGPTATSAGSVITSTVLAPAKKGLPVIVLADPDVQHSATFIPDLSATMIFAAQHADELPTAINAPSVTHTLREWAYATGKKPPVWGVPNWPIQFLGRINRMCFELAEIAPMWHSEFVLGSSSIPIEPSPWSEVVARSL</sequence>
<gene>
    <name evidence="2" type="ORF">CKALI_01280</name>
</gene>
<dbReference type="Gene3D" id="3.40.50.720">
    <property type="entry name" value="NAD(P)-binding Rossmann-like Domain"/>
    <property type="match status" value="1"/>
</dbReference>
<name>A0A6B8VQW6_9CORY</name>
<feature type="domain" description="NAD-dependent epimerase/dehydratase" evidence="1">
    <location>
        <begin position="4"/>
        <end position="76"/>
    </location>
</feature>
<evidence type="ECO:0000313" key="2">
    <source>
        <dbReference type="EMBL" id="QGU01156.1"/>
    </source>
</evidence>
<organism evidence="2 3">
    <name type="scientific">Corynebacterium kalinowskii</name>
    <dbReference type="NCBI Taxonomy" id="2675216"/>
    <lineage>
        <taxon>Bacteria</taxon>
        <taxon>Bacillati</taxon>
        <taxon>Actinomycetota</taxon>
        <taxon>Actinomycetes</taxon>
        <taxon>Mycobacteriales</taxon>
        <taxon>Corynebacteriaceae</taxon>
        <taxon>Corynebacterium</taxon>
    </lineage>
</organism>
<dbReference type="KEGG" id="ckw:CKALI_01280"/>
<dbReference type="RefSeq" id="WP_156191585.1">
    <property type="nucleotide sequence ID" value="NZ_CP046452.1"/>
</dbReference>